<sequence>MDIQTIKERIAVVESKREYLLSLLEQPNLGTLRVDVNQALEEMDDLLDEFRRTFPQTGSN</sequence>
<keyword evidence="2" id="KW-1185">Reference proteome</keyword>
<accession>A0A846HIE3</accession>
<dbReference type="Proteomes" id="UP000031549">
    <property type="component" value="Unassembled WGS sequence"/>
</dbReference>
<organism evidence="1 2">
    <name type="scientific">Hassallia byssoidea VB512170</name>
    <dbReference type="NCBI Taxonomy" id="1304833"/>
    <lineage>
        <taxon>Bacteria</taxon>
        <taxon>Bacillati</taxon>
        <taxon>Cyanobacteriota</taxon>
        <taxon>Cyanophyceae</taxon>
        <taxon>Nostocales</taxon>
        <taxon>Tolypothrichaceae</taxon>
        <taxon>Hassallia</taxon>
    </lineage>
</organism>
<evidence type="ECO:0000313" key="1">
    <source>
        <dbReference type="EMBL" id="NEU76619.1"/>
    </source>
</evidence>
<protein>
    <submittedName>
        <fullName evidence="1">Uncharacterized protein</fullName>
    </submittedName>
</protein>
<dbReference type="RefSeq" id="WP_039742376.1">
    <property type="nucleotide sequence ID" value="NZ_JTCM02000121.1"/>
</dbReference>
<gene>
    <name evidence="1" type="ORF">PI95_029950</name>
</gene>
<evidence type="ECO:0000313" key="2">
    <source>
        <dbReference type="Proteomes" id="UP000031549"/>
    </source>
</evidence>
<reference evidence="1 2" key="1">
    <citation type="journal article" date="2015" name="Genome Announc.">
        <title>Draft Genome Sequence of Cyanobacterium Hassallia byssoidea Strain VB512170, Isolated from Monuments in India.</title>
        <authorList>
            <person name="Singh D."/>
            <person name="Chandrababunaidu M.M."/>
            <person name="Panda A."/>
            <person name="Sen D."/>
            <person name="Bhattacharyya S."/>
            <person name="Adhikary S.P."/>
            <person name="Tripathy S."/>
        </authorList>
    </citation>
    <scope>NUCLEOTIDE SEQUENCE [LARGE SCALE GENOMIC DNA]</scope>
    <source>
        <strain evidence="1 2">VB512170</strain>
    </source>
</reference>
<proteinExistence type="predicted"/>
<comment type="caution">
    <text evidence="1">The sequence shown here is derived from an EMBL/GenBank/DDBJ whole genome shotgun (WGS) entry which is preliminary data.</text>
</comment>
<dbReference type="EMBL" id="JTCM02000121">
    <property type="protein sequence ID" value="NEU76619.1"/>
    <property type="molecule type" value="Genomic_DNA"/>
</dbReference>
<dbReference type="AlphaFoldDB" id="A0A846HIE3"/>
<name>A0A846HIE3_9CYAN</name>